<comment type="cofactor">
    <cofactor evidence="10">
        <name>Zn(2+)</name>
        <dbReference type="ChEBI" id="CHEBI:29105"/>
    </cofactor>
    <text evidence="10">Binds 1 zinc ion per subunit.</text>
</comment>
<evidence type="ECO:0000256" key="13">
    <source>
        <dbReference type="SAM" id="MobiDB-lite"/>
    </source>
</evidence>
<dbReference type="InterPro" id="IPR016305">
    <property type="entry name" value="Mannose-6-P_Isomerase"/>
</dbReference>
<feature type="region of interest" description="Disordered" evidence="13">
    <location>
        <begin position="322"/>
        <end position="341"/>
    </location>
</feature>
<evidence type="ECO:0000256" key="11">
    <source>
        <dbReference type="RuleBase" id="RU004189"/>
    </source>
</evidence>
<dbReference type="InterPro" id="IPR001250">
    <property type="entry name" value="Man6P_Isoase-1"/>
</dbReference>
<evidence type="ECO:0000256" key="2">
    <source>
        <dbReference type="ARBA" id="ARBA00002564"/>
    </source>
</evidence>
<dbReference type="Gene3D" id="2.60.120.10">
    <property type="entry name" value="Jelly Rolls"/>
    <property type="match status" value="2"/>
</dbReference>
<dbReference type="EC" id="5.3.1.8" evidence="5 10"/>
<evidence type="ECO:0000256" key="4">
    <source>
        <dbReference type="ARBA" id="ARBA00010772"/>
    </source>
</evidence>
<dbReference type="InterPro" id="IPR014710">
    <property type="entry name" value="RmlC-like_jellyroll"/>
</dbReference>
<keyword evidence="8 10" id="KW-0862">Zinc</keyword>
<evidence type="ECO:0000256" key="10">
    <source>
        <dbReference type="RuleBase" id="RU000611"/>
    </source>
</evidence>
<evidence type="ECO:0000256" key="12">
    <source>
        <dbReference type="RuleBase" id="RU004248"/>
    </source>
</evidence>
<gene>
    <name evidence="17" type="primary">PMI1</name>
    <name evidence="17" type="ORF">V5O48_002069</name>
</gene>
<evidence type="ECO:0000256" key="8">
    <source>
        <dbReference type="ARBA" id="ARBA00022833"/>
    </source>
</evidence>
<comment type="similarity">
    <text evidence="4 11">Belongs to the mannose-6-phosphate isomerase type 1 family.</text>
</comment>
<keyword evidence="7" id="KW-0479">Metal-binding</keyword>
<dbReference type="Gene3D" id="1.10.441.10">
    <property type="entry name" value="Phosphomannose Isomerase, domain 2"/>
    <property type="match status" value="1"/>
</dbReference>
<feature type="domain" description="Phosphomannose isomerase type I catalytic" evidence="15">
    <location>
        <begin position="4"/>
        <end position="158"/>
    </location>
</feature>
<evidence type="ECO:0000259" key="14">
    <source>
        <dbReference type="Pfam" id="PF01238"/>
    </source>
</evidence>
<evidence type="ECO:0000256" key="5">
    <source>
        <dbReference type="ARBA" id="ARBA00011956"/>
    </source>
</evidence>
<feature type="domain" description="Phosphomannose isomerase type I helical insertion" evidence="16">
    <location>
        <begin position="197"/>
        <end position="259"/>
    </location>
</feature>
<dbReference type="NCBIfam" id="TIGR00218">
    <property type="entry name" value="manA"/>
    <property type="match status" value="1"/>
</dbReference>
<evidence type="ECO:0000313" key="18">
    <source>
        <dbReference type="Proteomes" id="UP001465976"/>
    </source>
</evidence>
<reference evidence="17 18" key="1">
    <citation type="submission" date="2024-02" db="EMBL/GenBank/DDBJ databases">
        <title>A draft genome for the cacao thread blight pathogen Marasmius crinis-equi.</title>
        <authorList>
            <person name="Cohen S.P."/>
            <person name="Baruah I.K."/>
            <person name="Amoako-Attah I."/>
            <person name="Bukari Y."/>
            <person name="Meinhardt L.W."/>
            <person name="Bailey B.A."/>
        </authorList>
    </citation>
    <scope>NUCLEOTIDE SEQUENCE [LARGE SCALE GENOMIC DNA]</scope>
    <source>
        <strain evidence="17 18">GH-76</strain>
    </source>
</reference>
<evidence type="ECO:0000259" key="16">
    <source>
        <dbReference type="Pfam" id="PF20512"/>
    </source>
</evidence>
<sequence>MSKVFKIIPTTQQYDWGKQGRQSKVFQLAVSSQIPSFQQLDESKPYAELWMGTHPTSPSHVSTDASSSVKLSEHLKKHPELIGNAVSAKFPDGKEGNLPFLFKVLSIQKALSIQTHPDKPTAEKLHAERPDIYKDPNHKPELALALTPFRALCGFQPLPNIAHNLQNTPELAALIPSSILDAFLQASGSHWDGAALEAKQALRDLFAAIMTVPKEEVTKQVRKLVERYQATSDAIEKEMVLRLNEQFPDDIGILCVFLLNHVTLQPGEAIFLGAGEPHAYVDGDIIECMANSDNVIRAGLTPKLIDVPNLVSGLTYVPGEPGRHKVTPSSFPESSQSSASTLYDPPIPEFSVVQVKLKGSQESHPAVPGPSIVVVVQGQGTVKWEGDRLEIKNGDVFFIGADTGVEFASTGGDELVMYRAYVVA</sequence>
<comment type="catalytic activity">
    <reaction evidence="1 10">
        <text>D-mannose 6-phosphate = D-fructose 6-phosphate</text>
        <dbReference type="Rhea" id="RHEA:12356"/>
        <dbReference type="ChEBI" id="CHEBI:58735"/>
        <dbReference type="ChEBI" id="CHEBI:61527"/>
        <dbReference type="EC" id="5.3.1.8"/>
    </reaction>
</comment>
<evidence type="ECO:0000256" key="7">
    <source>
        <dbReference type="ARBA" id="ARBA00022723"/>
    </source>
</evidence>
<proteinExistence type="inferred from homology"/>
<evidence type="ECO:0000313" key="17">
    <source>
        <dbReference type="EMBL" id="KAL0579898.1"/>
    </source>
</evidence>
<dbReference type="InterPro" id="IPR018050">
    <property type="entry name" value="Pmannose_isomerase-type1_CS"/>
</dbReference>
<protein>
    <recommendedName>
        <fullName evidence="6 10">Mannose-6-phosphate isomerase</fullName>
        <ecNumber evidence="5 10">5.3.1.8</ecNumber>
    </recommendedName>
</protein>
<dbReference type="PANTHER" id="PTHR10309:SF0">
    <property type="entry name" value="MANNOSE-6-PHOSPHATE ISOMERASE"/>
    <property type="match status" value="1"/>
</dbReference>
<dbReference type="InterPro" id="IPR046457">
    <property type="entry name" value="PMI_typeI_cat"/>
</dbReference>
<evidence type="ECO:0000256" key="1">
    <source>
        <dbReference type="ARBA" id="ARBA00000757"/>
    </source>
</evidence>
<dbReference type="InterPro" id="IPR046456">
    <property type="entry name" value="PMI_typeI_C"/>
</dbReference>
<dbReference type="EMBL" id="JBAHYK010000044">
    <property type="protein sequence ID" value="KAL0579898.1"/>
    <property type="molecule type" value="Genomic_DNA"/>
</dbReference>
<comment type="caution">
    <text evidence="17">The sequence shown here is derived from an EMBL/GenBank/DDBJ whole genome shotgun (WGS) entry which is preliminary data.</text>
</comment>
<dbReference type="GO" id="GO:0004476">
    <property type="term" value="F:mannose-6-phosphate isomerase activity"/>
    <property type="evidence" value="ECO:0007669"/>
    <property type="project" value="UniProtKB-EC"/>
</dbReference>
<dbReference type="PROSITE" id="PS00965">
    <property type="entry name" value="PMI_I_1"/>
    <property type="match status" value="1"/>
</dbReference>
<evidence type="ECO:0000259" key="15">
    <source>
        <dbReference type="Pfam" id="PF20511"/>
    </source>
</evidence>
<name>A0ABR3FX55_9AGAR</name>
<dbReference type="InterPro" id="IPR046458">
    <property type="entry name" value="PMI_typeI_hel"/>
</dbReference>
<keyword evidence="9 10" id="KW-0413">Isomerase</keyword>
<dbReference type="CDD" id="cd07011">
    <property type="entry name" value="cupin_PMI_type_I_N"/>
    <property type="match status" value="1"/>
</dbReference>
<organism evidence="17 18">
    <name type="scientific">Marasmius crinis-equi</name>
    <dbReference type="NCBI Taxonomy" id="585013"/>
    <lineage>
        <taxon>Eukaryota</taxon>
        <taxon>Fungi</taxon>
        <taxon>Dikarya</taxon>
        <taxon>Basidiomycota</taxon>
        <taxon>Agaricomycotina</taxon>
        <taxon>Agaricomycetes</taxon>
        <taxon>Agaricomycetidae</taxon>
        <taxon>Agaricales</taxon>
        <taxon>Marasmiineae</taxon>
        <taxon>Marasmiaceae</taxon>
        <taxon>Marasmius</taxon>
    </lineage>
</organism>
<comment type="pathway">
    <text evidence="3 12">Nucleotide-sugar biosynthesis; GDP-alpha-D-mannose biosynthesis; alpha-D-mannose 1-phosphate from D-fructose 6-phosphate: step 1/2.</text>
</comment>
<evidence type="ECO:0000256" key="9">
    <source>
        <dbReference type="ARBA" id="ARBA00023235"/>
    </source>
</evidence>
<feature type="domain" description="Phosphomannose isomerase type I C-terminal" evidence="14">
    <location>
        <begin position="340"/>
        <end position="383"/>
    </location>
</feature>
<dbReference type="Pfam" id="PF20511">
    <property type="entry name" value="PMI_typeI_cat"/>
    <property type="match status" value="1"/>
</dbReference>
<evidence type="ECO:0000256" key="6">
    <source>
        <dbReference type="ARBA" id="ARBA00018236"/>
    </source>
</evidence>
<dbReference type="PRINTS" id="PR00714">
    <property type="entry name" value="MAN6PISMRASE"/>
</dbReference>
<dbReference type="SUPFAM" id="SSF51182">
    <property type="entry name" value="RmlC-like cupins"/>
    <property type="match status" value="1"/>
</dbReference>
<feature type="compositionally biased region" description="Low complexity" evidence="13">
    <location>
        <begin position="329"/>
        <end position="340"/>
    </location>
</feature>
<dbReference type="Pfam" id="PF20512">
    <property type="entry name" value="PMI_typeI_hel"/>
    <property type="match status" value="1"/>
</dbReference>
<evidence type="ECO:0000256" key="3">
    <source>
        <dbReference type="ARBA" id="ARBA00004666"/>
    </source>
</evidence>
<dbReference type="PANTHER" id="PTHR10309">
    <property type="entry name" value="MANNOSE-6-PHOSPHATE ISOMERASE"/>
    <property type="match status" value="1"/>
</dbReference>
<dbReference type="Proteomes" id="UP001465976">
    <property type="component" value="Unassembled WGS sequence"/>
</dbReference>
<dbReference type="InterPro" id="IPR011051">
    <property type="entry name" value="RmlC_Cupin_sf"/>
</dbReference>
<dbReference type="Pfam" id="PF01238">
    <property type="entry name" value="PMI_typeI_C"/>
    <property type="match status" value="1"/>
</dbReference>
<accession>A0ABR3FX55</accession>
<keyword evidence="18" id="KW-1185">Reference proteome</keyword>
<dbReference type="PIRSF" id="PIRSF001480">
    <property type="entry name" value="Mannose-6-phosphate_isomerase"/>
    <property type="match status" value="1"/>
</dbReference>
<comment type="function">
    <text evidence="2">Involved in the synthesis of the GDP-mannose and dolichol-phosphate-mannose required for a number of critical mannosyl transfer reactions.</text>
</comment>
<dbReference type="PROSITE" id="PS00966">
    <property type="entry name" value="PMI_I_2"/>
    <property type="match status" value="1"/>
</dbReference>